<gene>
    <name evidence="2" type="ORF">HFQ13_13720</name>
</gene>
<feature type="compositionally biased region" description="Low complexity" evidence="1">
    <location>
        <begin position="47"/>
        <end position="59"/>
    </location>
</feature>
<dbReference type="EMBL" id="JAAXYO010000191">
    <property type="protein sequence ID" value="MBU2789245.1"/>
    <property type="molecule type" value="Genomic_DNA"/>
</dbReference>
<proteinExistence type="predicted"/>
<evidence type="ECO:0000313" key="2">
    <source>
        <dbReference type="EMBL" id="MBU2789245.1"/>
    </source>
</evidence>
<evidence type="ECO:0000313" key="3">
    <source>
        <dbReference type="Proteomes" id="UP001197378"/>
    </source>
</evidence>
<accession>A0AAE3CL51</accession>
<feature type="region of interest" description="Disordered" evidence="1">
    <location>
        <begin position="46"/>
        <end position="66"/>
    </location>
</feature>
<protein>
    <submittedName>
        <fullName evidence="2">Uncharacterized protein</fullName>
    </submittedName>
</protein>
<evidence type="ECO:0000256" key="1">
    <source>
        <dbReference type="SAM" id="MobiDB-lite"/>
    </source>
</evidence>
<reference evidence="2" key="1">
    <citation type="journal article" date="2021" name="ISME J.">
        <title>Genomic evolution of the class Acidithiobacillia: deep-branching Proteobacteria living in extreme acidic conditions.</title>
        <authorList>
            <person name="Moya-Beltran A."/>
            <person name="Beard S."/>
            <person name="Rojas-Villalobos C."/>
            <person name="Issotta F."/>
            <person name="Gallardo Y."/>
            <person name="Ulloa R."/>
            <person name="Giaveno A."/>
            <person name="Degli Esposti M."/>
            <person name="Johnson D.B."/>
            <person name="Quatrini R."/>
        </authorList>
    </citation>
    <scope>NUCLEOTIDE SEQUENCE</scope>
    <source>
        <strain evidence="2">VAN18-1</strain>
    </source>
</reference>
<dbReference type="AlphaFoldDB" id="A0AAE3CL51"/>
<name>A0AAE3CL51_9PROT</name>
<keyword evidence="3" id="KW-1185">Reference proteome</keyword>
<organism evidence="2 3">
    <name type="scientific">Igneacidithiobacillus copahuensis</name>
    <dbReference type="NCBI Taxonomy" id="2724909"/>
    <lineage>
        <taxon>Bacteria</taxon>
        <taxon>Pseudomonadati</taxon>
        <taxon>Pseudomonadota</taxon>
        <taxon>Acidithiobacillia</taxon>
        <taxon>Acidithiobacillales</taxon>
        <taxon>Acidithiobacillaceae</taxon>
        <taxon>Igneacidithiobacillus</taxon>
    </lineage>
</organism>
<sequence>MMYAVVNRVVAVITWLPTSVMRWFGRGGGQDMQEAHHETVLAGGVKSGANSGMGSASSAVQGVISK</sequence>
<comment type="caution">
    <text evidence="2">The sequence shown here is derived from an EMBL/GenBank/DDBJ whole genome shotgun (WGS) entry which is preliminary data.</text>
</comment>
<feature type="non-terminal residue" evidence="2">
    <location>
        <position position="66"/>
    </location>
</feature>
<dbReference type="Proteomes" id="UP001197378">
    <property type="component" value="Unassembled WGS sequence"/>
</dbReference>